<dbReference type="AlphaFoldDB" id="A0A133MVG0"/>
<organism evidence="1 2">
    <name type="scientific">Finegoldia magna</name>
    <name type="common">Peptostreptococcus magnus</name>
    <dbReference type="NCBI Taxonomy" id="1260"/>
    <lineage>
        <taxon>Bacteria</taxon>
        <taxon>Bacillati</taxon>
        <taxon>Bacillota</taxon>
        <taxon>Tissierellia</taxon>
        <taxon>Tissierellales</taxon>
        <taxon>Peptoniphilaceae</taxon>
        <taxon>Finegoldia</taxon>
    </lineage>
</organism>
<protein>
    <submittedName>
        <fullName evidence="1">Uncharacterized protein</fullName>
    </submittedName>
</protein>
<dbReference type="Gene3D" id="2.20.230.10">
    <property type="entry name" value="Resuscitation-promoting factor rpfb"/>
    <property type="match status" value="1"/>
</dbReference>
<comment type="caution">
    <text evidence="1">The sequence shown here is derived from an EMBL/GenBank/DDBJ whole genome shotgun (WGS) entry which is preliminary data.</text>
</comment>
<accession>A0A133MVG0</accession>
<dbReference type="Pfam" id="PF07501">
    <property type="entry name" value="G5"/>
    <property type="match status" value="1"/>
</dbReference>
<reference evidence="2" key="1">
    <citation type="submission" date="2017-04" db="EMBL/GenBank/DDBJ databases">
        <title>Finegoldia magna isolated from orthopedic joint implant-associated infections.</title>
        <authorList>
            <person name="Bjorklund S."/>
            <person name="Bruggemann H."/>
            <person name="Jensen A."/>
            <person name="Hellmark B."/>
            <person name="Soderquist B."/>
        </authorList>
    </citation>
    <scope>NUCLEOTIDE SEQUENCE [LARGE SCALE GENOMIC DNA]</scope>
    <source>
        <strain evidence="2">08T492</strain>
    </source>
</reference>
<sequence length="88" mass="9975">MSVKKYGEDVAIVEENPKIEKIYDNNLRQGEEIVIKKGTPTIKKLYYEDINGQPTIKREEIIEEGTPTVIKVGTKGIINDLNVRTSDI</sequence>
<evidence type="ECO:0000313" key="1">
    <source>
        <dbReference type="EMBL" id="OXZ36718.1"/>
    </source>
</evidence>
<dbReference type="Proteomes" id="UP000215361">
    <property type="component" value="Unassembled WGS sequence"/>
</dbReference>
<gene>
    <name evidence="1" type="ORF">B9N56_08670</name>
</gene>
<dbReference type="InterPro" id="IPR011098">
    <property type="entry name" value="G5_dom"/>
</dbReference>
<dbReference type="SMART" id="SM01208">
    <property type="entry name" value="G5"/>
    <property type="match status" value="1"/>
</dbReference>
<evidence type="ECO:0000313" key="2">
    <source>
        <dbReference type="Proteomes" id="UP000215361"/>
    </source>
</evidence>
<proteinExistence type="predicted"/>
<dbReference type="EMBL" id="NDYI01000024">
    <property type="protein sequence ID" value="OXZ36718.1"/>
    <property type="molecule type" value="Genomic_DNA"/>
</dbReference>
<name>A0A133MVG0_FINMA</name>